<keyword evidence="1" id="KW-0328">Glycosyltransferase</keyword>
<dbReference type="GO" id="GO:0016757">
    <property type="term" value="F:glycosyltransferase activity"/>
    <property type="evidence" value="ECO:0007669"/>
    <property type="project" value="UniProtKB-KW"/>
</dbReference>
<evidence type="ECO:0000256" key="1">
    <source>
        <dbReference type="ARBA" id="ARBA00022676"/>
    </source>
</evidence>
<evidence type="ECO:0000313" key="5">
    <source>
        <dbReference type="Proteomes" id="UP000320333"/>
    </source>
</evidence>
<name>A0A507FQB2_9FUNG</name>
<feature type="domain" description="Glycosyl transferase family 1" evidence="3">
    <location>
        <begin position="328"/>
        <end position="421"/>
    </location>
</feature>
<dbReference type="Pfam" id="PF00534">
    <property type="entry name" value="Glycos_transf_1"/>
    <property type="match status" value="1"/>
</dbReference>
<dbReference type="Proteomes" id="UP000320333">
    <property type="component" value="Unassembled WGS sequence"/>
</dbReference>
<keyword evidence="5" id="KW-1185">Reference proteome</keyword>
<accession>A0A507FQB2</accession>
<organism evidence="4 5">
    <name type="scientific">Chytriomyces confervae</name>
    <dbReference type="NCBI Taxonomy" id="246404"/>
    <lineage>
        <taxon>Eukaryota</taxon>
        <taxon>Fungi</taxon>
        <taxon>Fungi incertae sedis</taxon>
        <taxon>Chytridiomycota</taxon>
        <taxon>Chytridiomycota incertae sedis</taxon>
        <taxon>Chytridiomycetes</taxon>
        <taxon>Chytridiales</taxon>
        <taxon>Chytriomycetaceae</taxon>
        <taxon>Chytriomyces</taxon>
    </lineage>
</organism>
<comment type="caution">
    <text evidence="4">The sequence shown here is derived from an EMBL/GenBank/DDBJ whole genome shotgun (WGS) entry which is preliminary data.</text>
</comment>
<proteinExistence type="predicted"/>
<dbReference type="InterPro" id="IPR001296">
    <property type="entry name" value="Glyco_trans_1"/>
</dbReference>
<keyword evidence="2" id="KW-1133">Transmembrane helix</keyword>
<protein>
    <recommendedName>
        <fullName evidence="3">Glycosyl transferase family 1 domain-containing protein</fullName>
    </recommendedName>
</protein>
<reference evidence="4 5" key="1">
    <citation type="journal article" date="2019" name="Sci. Rep.">
        <title>Comparative genomics of chytrid fungi reveal insights into the obligate biotrophic and pathogenic lifestyle of Synchytrium endobioticum.</title>
        <authorList>
            <person name="van de Vossenberg B.T.L.H."/>
            <person name="Warris S."/>
            <person name="Nguyen H.D.T."/>
            <person name="van Gent-Pelzer M.P.E."/>
            <person name="Joly D.L."/>
            <person name="van de Geest H.C."/>
            <person name="Bonants P.J.M."/>
            <person name="Smith D.S."/>
            <person name="Levesque C.A."/>
            <person name="van der Lee T.A.J."/>
        </authorList>
    </citation>
    <scope>NUCLEOTIDE SEQUENCE [LARGE SCALE GENOMIC DNA]</scope>
    <source>
        <strain evidence="4 5">CBS 675.73</strain>
    </source>
</reference>
<feature type="transmembrane region" description="Helical" evidence="2">
    <location>
        <begin position="14"/>
        <end position="34"/>
    </location>
</feature>
<keyword evidence="1" id="KW-0808">Transferase</keyword>
<evidence type="ECO:0000259" key="3">
    <source>
        <dbReference type="Pfam" id="PF00534"/>
    </source>
</evidence>
<keyword evidence="2" id="KW-0472">Membrane</keyword>
<dbReference type="OrthoDB" id="2100592at2759"/>
<gene>
    <name evidence="4" type="ORF">CcCBS67573_g00311</name>
</gene>
<dbReference type="EMBL" id="QEAP01000004">
    <property type="protein sequence ID" value="TPX78464.1"/>
    <property type="molecule type" value="Genomic_DNA"/>
</dbReference>
<evidence type="ECO:0000256" key="2">
    <source>
        <dbReference type="SAM" id="Phobius"/>
    </source>
</evidence>
<dbReference type="SUPFAM" id="SSF53756">
    <property type="entry name" value="UDP-Glycosyltransferase/glycogen phosphorylase"/>
    <property type="match status" value="1"/>
</dbReference>
<dbReference type="AlphaFoldDB" id="A0A507FQB2"/>
<dbReference type="Gene3D" id="3.40.50.2000">
    <property type="entry name" value="Glycogen Phosphorylase B"/>
    <property type="match status" value="1"/>
</dbReference>
<evidence type="ECO:0000313" key="4">
    <source>
        <dbReference type="EMBL" id="TPX78464.1"/>
    </source>
</evidence>
<keyword evidence="2" id="KW-0812">Transmembrane</keyword>
<sequence length="519" mass="58649">MTIKITYLPNRHEYLRWLLILALLLIGINSALLLQKAPSSPTFANIETDGPGQTTQPHQKHYHREFHLSLPQENTTFTINQLLDLCHTGDALTITKHYALGGDDAAESSYLSNCHPVEISTSQAARSRGHCSDFVQYIYYADARLVRDFTGETYKRKVQKCPHSYYLHGEYPIAELFTEVVDPLRANGLPVNETRAVVSSNRVRNLWMPNWEQIKQEQAWLIRASYMIVCKVQILCTAVKKYLDDENMQQLHQTSTVDREHRFWNSTPILRFMSHSSPDASLEEEEEEEEESPSLDRFNKFYHAFGHSGRKSTSSVIECWLKHPEWPELAIIGQHAVETNKERVLSNKATTNVKLFNQLSSSDLQILQSSHGVHLCPSGQEGYGHYINEARSLGAVVVTTKHSPMQEFVQDGVSGVLANNSGSAPESYQLMGKYENVAVFVSPENVCAAVETVLKMPLEARAIMGLRARKRYEEDTALMIKNLLALKAEAEEFNGGPFDGFNFLKTVDTCILQLLLVST</sequence>